<evidence type="ECO:0000313" key="2">
    <source>
        <dbReference type="EMBL" id="KAG5164475.1"/>
    </source>
</evidence>
<organism evidence="2">
    <name type="scientific">Psilocybe cubensis</name>
    <name type="common">Psychedelic mushroom</name>
    <name type="synonym">Stropharia cubensis</name>
    <dbReference type="NCBI Taxonomy" id="181762"/>
    <lineage>
        <taxon>Eukaryota</taxon>
        <taxon>Fungi</taxon>
        <taxon>Dikarya</taxon>
        <taxon>Basidiomycota</taxon>
        <taxon>Agaricomycotina</taxon>
        <taxon>Agaricomycetes</taxon>
        <taxon>Agaricomycetidae</taxon>
        <taxon>Agaricales</taxon>
        <taxon>Agaricineae</taxon>
        <taxon>Strophariaceae</taxon>
        <taxon>Psilocybe</taxon>
    </lineage>
</organism>
<dbReference type="PANTHER" id="PTHR33104">
    <property type="entry name" value="SI:DKEY-29D5.2"/>
    <property type="match status" value="1"/>
</dbReference>
<dbReference type="PANTHER" id="PTHR33104:SF2">
    <property type="entry name" value="CXC3 LIKE CYSTEINE CLUSTER DOMAIN-CONTAINING PROTEIN"/>
    <property type="match status" value="1"/>
</dbReference>
<reference evidence="2" key="1">
    <citation type="submission" date="2021-02" db="EMBL/GenBank/DDBJ databases">
        <title>Psilocybe cubensis genome.</title>
        <authorList>
            <person name="Mckernan K.J."/>
            <person name="Crawford S."/>
            <person name="Trippe A."/>
            <person name="Kane L.T."/>
            <person name="Mclaughlin S."/>
        </authorList>
    </citation>
    <scope>NUCLEOTIDE SEQUENCE [LARGE SCALE GENOMIC DNA]</scope>
    <source>
        <strain evidence="2">MGC-MH-2018</strain>
    </source>
</reference>
<dbReference type="Pfam" id="PF18758">
    <property type="entry name" value="KDZ"/>
    <property type="match status" value="1"/>
</dbReference>
<dbReference type="EMBL" id="JAFIQS010000011">
    <property type="protein sequence ID" value="KAG5164475.1"/>
    <property type="molecule type" value="Genomic_DNA"/>
</dbReference>
<dbReference type="AlphaFoldDB" id="A0A8H7XRR3"/>
<sequence>MPPSDDALHTSSHKVDLRPSKKSRRLPALHPSHQKANAPLLDNNTKATRLYIATVTRAHTCHFQEPVIICNTSPSEVGDPKAGCSSANVEAGCSSASVEAAMDDNGMMGSATAVAEPSTKGTKRKRDNTAKGKGNLYDFYNTLLRKTDNAGLKPTIYCFPEMHRAFRLWRNMMLWKRAECPACPHPGRNLPDNWQDSGPLLFLYTLFIAVDANFKLKGKERKLGDVDLVPGTGVFVDQAAYCEHIGNYVEQPEMNTCRLENDAIVRASIRNTPGYAVSGVGLVLCSRHALVHKNGVGDLQKVMGVTLACIFITYDIACQWTKNLFKRIIEFPEKMRIAKGTQIQTAIPSWHINGHGPDCCNNYNVGYTKGVGKTCGKEVETNWSHTNPLAGSVREMAPSARRDTLNDHWNGWNFRKLIGFRTSLARKFKKAHKMQKKYKESFKQFSSTFTVDVIKQWTAKIKQWEENPKKPNPYKESTNTITLQDTRHELQKEEAVMAATGKLPAHKVTMTGFLVTGLELEDHQYKLTMEIASQTVKTTKKQGDIHEK</sequence>
<gene>
    <name evidence="2" type="ORF">JR316_010110</name>
</gene>
<accession>A0A8H7XRR3</accession>
<evidence type="ECO:0008006" key="3">
    <source>
        <dbReference type="Google" id="ProtNLM"/>
    </source>
</evidence>
<name>A0A8H7XRR3_PSICU</name>
<protein>
    <recommendedName>
        <fullName evidence="3">CxC2-like cysteine cluster KDZ transposase-associated domain-containing protein</fullName>
    </recommendedName>
</protein>
<feature type="region of interest" description="Disordered" evidence="1">
    <location>
        <begin position="1"/>
        <end position="41"/>
    </location>
</feature>
<proteinExistence type="predicted"/>
<comment type="caution">
    <text evidence="2">The sequence shown here is derived from an EMBL/GenBank/DDBJ whole genome shotgun (WGS) entry which is preliminary data.</text>
</comment>
<evidence type="ECO:0000256" key="1">
    <source>
        <dbReference type="SAM" id="MobiDB-lite"/>
    </source>
</evidence>
<dbReference type="InterPro" id="IPR040521">
    <property type="entry name" value="KDZ"/>
</dbReference>